<feature type="compositionally biased region" description="Low complexity" evidence="4">
    <location>
        <begin position="28"/>
        <end position="38"/>
    </location>
</feature>
<proteinExistence type="evidence at transcript level"/>
<dbReference type="PANTHER" id="PTHR43053:SF6">
    <property type="entry name" value="SITS-BINDING PROTEIN"/>
    <property type="match status" value="1"/>
</dbReference>
<evidence type="ECO:0000259" key="7">
    <source>
        <dbReference type="Pfam" id="PF21365"/>
    </source>
</evidence>
<dbReference type="Pfam" id="PF01055">
    <property type="entry name" value="Glyco_hydro_31_2nd"/>
    <property type="match status" value="1"/>
</dbReference>
<dbReference type="GO" id="GO:0004553">
    <property type="term" value="F:hydrolase activity, hydrolyzing O-glycosyl compounds"/>
    <property type="evidence" value="ECO:0007669"/>
    <property type="project" value="InterPro"/>
</dbReference>
<feature type="domain" description="Glycoside hydrolase family 31 TIM barrel" evidence="6">
    <location>
        <begin position="509"/>
        <end position="635"/>
    </location>
</feature>
<keyword evidence="3" id="KW-0378">Hydrolase</keyword>
<dbReference type="InterPro" id="IPR048395">
    <property type="entry name" value="Glyco_hydro_31_C"/>
</dbReference>
<feature type="domain" description="Glycosyl hydrolase family 31 C-terminal" evidence="7">
    <location>
        <begin position="795"/>
        <end position="877"/>
    </location>
</feature>
<dbReference type="EMBL" id="GDAI01000121">
    <property type="protein sequence ID" value="JAI17482.1"/>
    <property type="molecule type" value="mRNA"/>
</dbReference>
<protein>
    <submittedName>
        <fullName evidence="8">Putative maltase glucoamylase</fullName>
    </submittedName>
</protein>
<dbReference type="PANTHER" id="PTHR43053">
    <property type="entry name" value="GLYCOSIDASE FAMILY 31"/>
    <property type="match status" value="1"/>
</dbReference>
<dbReference type="Pfam" id="PF21365">
    <property type="entry name" value="Glyco_hydro_31_3rd"/>
    <property type="match status" value="1"/>
</dbReference>
<dbReference type="InterPro" id="IPR013780">
    <property type="entry name" value="Glyco_hydro_b"/>
</dbReference>
<dbReference type="GO" id="GO:0005975">
    <property type="term" value="P:carbohydrate metabolic process"/>
    <property type="evidence" value="ECO:0007669"/>
    <property type="project" value="InterPro"/>
</dbReference>
<dbReference type="CDD" id="cd06592">
    <property type="entry name" value="GH31_NET37"/>
    <property type="match status" value="1"/>
</dbReference>
<sequence length="884" mass="101311">RRNVNLNVYIVNGDDHVTTVDEKKKNYNKNNNNNNNNNVLNGARSPETPSPDVYETPGPLITVPPASHGLRRNSISLPAGLNKLDISALQEAHNEIHGTDDGHSIASNIPDPIVPDIKTDDDDDEEAEKKPIFQQKFRSKRKLSVAPLPSIRLNDKEMMANDFDNASNLSNQNSITSINSLASLLKEKMQAFPSMIRKKKKETKDYKIKVFVAILFLIIIFLVGYAYIMYHQQILTKSYFDRVKFNKAERMIRVYNMKDDLVLKGFLGTTIMTDEPFNCLSDDMFNDGSVCLEWSGWARMYMNLDMNDVKRCYTIRWQALDENIFPTDCYDFSKESGYWFGGGLTKEADWPFNEADFTFQPFITGDAKIHQFGNAVKRYFINSRGVAIQIDDKTPLQISMNSTSKRFCMRAQNDDFAFVNRLSPLPILAYKICTADDMRTLHKSMTQQSLWDGMKQEDMRTLHTLLDEPVWQIPALDQRFLNDNTIYNYSEDVIAMGFMRLGHILVNEFWQESIGDFSVDEARFATLENLINVLHRRGFRIVLTIQPFISTDSKNFKDAVKNKLLIYERHSERSIPALTRYKSASSAGVLDITNNASIPWLVSKLKKVVKEYQIDAFYLDLGNAYNMPHYYQCRKQLDNPDVYGRVFTSSLDESVDYIGVSKAITVPRPPAFLSLPPVNSSWEGLKSLVISVLNYGILGYPFIIPGPVGGDYYLATNYTKMLSFYTLEQPPLPTQELYIRWLQLVTFLPVIQFSHLPSEYKSDYVTEIAKELTTIRQKTVIPILKKYLSESMNEGLPVLRPLWMLDPHDPACLSVNDEFSVGEELIVAPILQKGHTSREVYLPQGVWKDGVDGSLRKGSRWIHNYRVPEDKVAYFVKMPDNTRF</sequence>
<feature type="region of interest" description="Disordered" evidence="4">
    <location>
        <begin position="98"/>
        <end position="129"/>
    </location>
</feature>
<feature type="region of interest" description="Disordered" evidence="4">
    <location>
        <begin position="25"/>
        <end position="52"/>
    </location>
</feature>
<keyword evidence="5" id="KW-1133">Transmembrane helix</keyword>
<dbReference type="AlphaFoldDB" id="A0A0K8TSZ7"/>
<dbReference type="Gene3D" id="2.60.40.1180">
    <property type="entry name" value="Golgi alpha-mannosidase II"/>
    <property type="match status" value="1"/>
</dbReference>
<comment type="similarity">
    <text evidence="1 3">Belongs to the glycosyl hydrolase 31 family.</text>
</comment>
<dbReference type="InterPro" id="IPR000322">
    <property type="entry name" value="Glyco_hydro_31_TIM"/>
</dbReference>
<evidence type="ECO:0000313" key="8">
    <source>
        <dbReference type="EMBL" id="JAI17482.1"/>
    </source>
</evidence>
<keyword evidence="2" id="KW-0732">Signal</keyword>
<keyword evidence="5" id="KW-0472">Membrane</keyword>
<feature type="non-terminal residue" evidence="8">
    <location>
        <position position="1"/>
    </location>
</feature>
<feature type="transmembrane region" description="Helical" evidence="5">
    <location>
        <begin position="208"/>
        <end position="230"/>
    </location>
</feature>
<evidence type="ECO:0000256" key="3">
    <source>
        <dbReference type="RuleBase" id="RU361185"/>
    </source>
</evidence>
<dbReference type="InterPro" id="IPR017853">
    <property type="entry name" value="GH"/>
</dbReference>
<keyword evidence="3" id="KW-0326">Glycosidase</keyword>
<dbReference type="SUPFAM" id="SSF51445">
    <property type="entry name" value="(Trans)glycosidases"/>
    <property type="match status" value="1"/>
</dbReference>
<evidence type="ECO:0000256" key="1">
    <source>
        <dbReference type="ARBA" id="ARBA00007806"/>
    </source>
</evidence>
<dbReference type="InterPro" id="IPR050985">
    <property type="entry name" value="Alpha-glycosidase_related"/>
</dbReference>
<dbReference type="Gene3D" id="3.20.20.80">
    <property type="entry name" value="Glycosidases"/>
    <property type="match status" value="1"/>
</dbReference>
<accession>A0A0K8TSZ7</accession>
<dbReference type="SUPFAM" id="SSF51011">
    <property type="entry name" value="Glycosyl hydrolase domain"/>
    <property type="match status" value="1"/>
</dbReference>
<keyword evidence="5" id="KW-0812">Transmembrane</keyword>
<evidence type="ECO:0000256" key="5">
    <source>
        <dbReference type="SAM" id="Phobius"/>
    </source>
</evidence>
<reference evidence="8" key="1">
    <citation type="journal article" date="2015" name="Insect Biochem. Mol. Biol.">
        <title>An insight into the sialome of the horse fly, Tabanus bromius.</title>
        <authorList>
            <person name="Ribeiro J.M."/>
            <person name="Kazimirova M."/>
            <person name="Takac P."/>
            <person name="Andersen J.F."/>
            <person name="Francischetti I.M."/>
        </authorList>
    </citation>
    <scope>NUCLEOTIDE SEQUENCE</scope>
</reference>
<evidence type="ECO:0000256" key="4">
    <source>
        <dbReference type="SAM" id="MobiDB-lite"/>
    </source>
</evidence>
<evidence type="ECO:0000256" key="2">
    <source>
        <dbReference type="ARBA" id="ARBA00022729"/>
    </source>
</evidence>
<organism evidence="8">
    <name type="scientific">Tabanus bromius</name>
    <name type="common">Band-eyed brown horse fly</name>
    <dbReference type="NCBI Taxonomy" id="304241"/>
    <lineage>
        <taxon>Eukaryota</taxon>
        <taxon>Metazoa</taxon>
        <taxon>Ecdysozoa</taxon>
        <taxon>Arthropoda</taxon>
        <taxon>Hexapoda</taxon>
        <taxon>Insecta</taxon>
        <taxon>Pterygota</taxon>
        <taxon>Neoptera</taxon>
        <taxon>Endopterygota</taxon>
        <taxon>Diptera</taxon>
        <taxon>Brachycera</taxon>
        <taxon>Tabanomorpha</taxon>
        <taxon>Tabanoidea</taxon>
        <taxon>Tabanidae</taxon>
        <taxon>Tabanus</taxon>
    </lineage>
</organism>
<name>A0A0K8TSZ7_TABBR</name>
<evidence type="ECO:0000259" key="6">
    <source>
        <dbReference type="Pfam" id="PF01055"/>
    </source>
</evidence>